<accession>A0A1L9T893</accession>
<dbReference type="PANTHER" id="PTHR45649:SF6">
    <property type="entry name" value="GABA-SPECIFIC PERMEASE"/>
    <property type="match status" value="1"/>
</dbReference>
<feature type="region of interest" description="Disordered" evidence="10">
    <location>
        <begin position="291"/>
        <end position="322"/>
    </location>
</feature>
<feature type="compositionally biased region" description="Basic and acidic residues" evidence="10">
    <location>
        <begin position="938"/>
        <end position="957"/>
    </location>
</feature>
<keyword evidence="8" id="KW-0325">Glycoprotein</keyword>
<keyword evidence="3" id="KW-0813">Transport</keyword>
<feature type="transmembrane region" description="Helical" evidence="11">
    <location>
        <begin position="234"/>
        <end position="254"/>
    </location>
</feature>
<keyword evidence="4 11" id="KW-0812">Transmembrane</keyword>
<evidence type="ECO:0000256" key="1">
    <source>
        <dbReference type="ARBA" id="ARBA00004141"/>
    </source>
</evidence>
<feature type="transmembrane region" description="Helical" evidence="11">
    <location>
        <begin position="537"/>
        <end position="561"/>
    </location>
</feature>
<dbReference type="STRING" id="1036612.A0A1L9T893"/>
<evidence type="ECO:0000256" key="5">
    <source>
        <dbReference type="ARBA" id="ARBA00022737"/>
    </source>
</evidence>
<evidence type="ECO:0000256" key="4">
    <source>
        <dbReference type="ARBA" id="ARBA00022692"/>
    </source>
</evidence>
<feature type="transmembrane region" description="Helical" evidence="11">
    <location>
        <begin position="819"/>
        <end position="842"/>
    </location>
</feature>
<name>A0A1L9T893_9EURO</name>
<dbReference type="InterPro" id="IPR000425">
    <property type="entry name" value="MIP"/>
</dbReference>
<protein>
    <recommendedName>
        <fullName evidence="14">Amino acid permease/ SLC12A domain-containing protein</fullName>
    </recommendedName>
</protein>
<feature type="transmembrane region" description="Helical" evidence="11">
    <location>
        <begin position="890"/>
        <end position="909"/>
    </location>
</feature>
<feature type="transmembrane region" description="Helical" evidence="11">
    <location>
        <begin position="601"/>
        <end position="620"/>
    </location>
</feature>
<proteinExistence type="inferred from homology"/>
<feature type="transmembrane region" description="Helical" evidence="11">
    <location>
        <begin position="573"/>
        <end position="594"/>
    </location>
</feature>
<evidence type="ECO:0000256" key="11">
    <source>
        <dbReference type="SAM" id="Phobius"/>
    </source>
</evidence>
<evidence type="ECO:0000256" key="10">
    <source>
        <dbReference type="SAM" id="MobiDB-lite"/>
    </source>
</evidence>
<evidence type="ECO:0000256" key="7">
    <source>
        <dbReference type="ARBA" id="ARBA00023136"/>
    </source>
</evidence>
<keyword evidence="13" id="KW-1185">Reference proteome</keyword>
<keyword evidence="5" id="KW-0677">Repeat</keyword>
<dbReference type="FunFam" id="1.20.1080.10:FF:000024">
    <property type="entry name" value="MIP aquaporin (Eurofung)"/>
    <property type="match status" value="1"/>
</dbReference>
<dbReference type="PRINTS" id="PR00783">
    <property type="entry name" value="MINTRINSICP"/>
</dbReference>
<dbReference type="AlphaFoldDB" id="A0A1L9T893"/>
<feature type="transmembrane region" description="Helical" evidence="11">
    <location>
        <begin position="35"/>
        <end position="55"/>
    </location>
</feature>
<evidence type="ECO:0000256" key="6">
    <source>
        <dbReference type="ARBA" id="ARBA00022989"/>
    </source>
</evidence>
<dbReference type="EMBL" id="KV878592">
    <property type="protein sequence ID" value="OJJ55646.1"/>
    <property type="molecule type" value="Genomic_DNA"/>
</dbReference>
<feature type="transmembrane region" description="Helical" evidence="11">
    <location>
        <begin position="795"/>
        <end position="813"/>
    </location>
</feature>
<dbReference type="PANTHER" id="PTHR45649">
    <property type="entry name" value="AMINO-ACID PERMEASE BAT1"/>
    <property type="match status" value="1"/>
</dbReference>
<feature type="region of interest" description="Disordered" evidence="10">
    <location>
        <begin position="921"/>
        <end position="957"/>
    </location>
</feature>
<dbReference type="OrthoDB" id="3900342at2759"/>
<feature type="transmembrane region" description="Helical" evidence="11">
    <location>
        <begin position="122"/>
        <end position="143"/>
    </location>
</feature>
<feature type="transmembrane region" description="Helical" evidence="11">
    <location>
        <begin position="685"/>
        <end position="707"/>
    </location>
</feature>
<feature type="transmembrane region" description="Helical" evidence="11">
    <location>
        <begin position="189"/>
        <end position="209"/>
    </location>
</feature>
<feature type="transmembrane region" description="Helical" evidence="11">
    <location>
        <begin position="646"/>
        <end position="664"/>
    </location>
</feature>
<feature type="transmembrane region" description="Helical" evidence="11">
    <location>
        <begin position="738"/>
        <end position="759"/>
    </location>
</feature>
<gene>
    <name evidence="12" type="ORF">ASPSYDRAFT_34552</name>
</gene>
<dbReference type="InterPro" id="IPR023271">
    <property type="entry name" value="Aquaporin-like"/>
</dbReference>
<dbReference type="Gene3D" id="1.20.1080.10">
    <property type="entry name" value="Glycerol uptake facilitator protein"/>
    <property type="match status" value="1"/>
</dbReference>
<reference evidence="13" key="1">
    <citation type="journal article" date="2017" name="Genome Biol.">
        <title>Comparative genomics reveals high biological diversity and specific adaptations in the industrially and medically important fungal genus Aspergillus.</title>
        <authorList>
            <person name="de Vries R.P."/>
            <person name="Riley R."/>
            <person name="Wiebenga A."/>
            <person name="Aguilar-Osorio G."/>
            <person name="Amillis S."/>
            <person name="Uchima C.A."/>
            <person name="Anderluh G."/>
            <person name="Asadollahi M."/>
            <person name="Askin M."/>
            <person name="Barry K."/>
            <person name="Battaglia E."/>
            <person name="Bayram O."/>
            <person name="Benocci T."/>
            <person name="Braus-Stromeyer S.A."/>
            <person name="Caldana C."/>
            <person name="Canovas D."/>
            <person name="Cerqueira G.C."/>
            <person name="Chen F."/>
            <person name="Chen W."/>
            <person name="Choi C."/>
            <person name="Clum A."/>
            <person name="Dos Santos R.A."/>
            <person name="Damasio A.R."/>
            <person name="Diallinas G."/>
            <person name="Emri T."/>
            <person name="Fekete E."/>
            <person name="Flipphi M."/>
            <person name="Freyberg S."/>
            <person name="Gallo A."/>
            <person name="Gournas C."/>
            <person name="Habgood R."/>
            <person name="Hainaut M."/>
            <person name="Harispe M.L."/>
            <person name="Henrissat B."/>
            <person name="Hilden K.S."/>
            <person name="Hope R."/>
            <person name="Hossain A."/>
            <person name="Karabika E."/>
            <person name="Karaffa L."/>
            <person name="Karanyi Z."/>
            <person name="Krasevec N."/>
            <person name="Kuo A."/>
            <person name="Kusch H."/>
            <person name="LaButti K."/>
            <person name="Lagendijk E.L."/>
            <person name="Lapidus A."/>
            <person name="Levasseur A."/>
            <person name="Lindquist E."/>
            <person name="Lipzen A."/>
            <person name="Logrieco A.F."/>
            <person name="MacCabe A."/>
            <person name="Maekelae M.R."/>
            <person name="Malavazi I."/>
            <person name="Melin P."/>
            <person name="Meyer V."/>
            <person name="Mielnichuk N."/>
            <person name="Miskei M."/>
            <person name="Molnar A.P."/>
            <person name="Mule G."/>
            <person name="Ngan C.Y."/>
            <person name="Orejas M."/>
            <person name="Orosz E."/>
            <person name="Ouedraogo J.P."/>
            <person name="Overkamp K.M."/>
            <person name="Park H.-S."/>
            <person name="Perrone G."/>
            <person name="Piumi F."/>
            <person name="Punt P.J."/>
            <person name="Ram A.F."/>
            <person name="Ramon A."/>
            <person name="Rauscher S."/>
            <person name="Record E."/>
            <person name="Riano-Pachon D.M."/>
            <person name="Robert V."/>
            <person name="Roehrig J."/>
            <person name="Ruller R."/>
            <person name="Salamov A."/>
            <person name="Salih N.S."/>
            <person name="Samson R.A."/>
            <person name="Sandor E."/>
            <person name="Sanguinetti M."/>
            <person name="Schuetze T."/>
            <person name="Sepcic K."/>
            <person name="Shelest E."/>
            <person name="Sherlock G."/>
            <person name="Sophianopoulou V."/>
            <person name="Squina F.M."/>
            <person name="Sun H."/>
            <person name="Susca A."/>
            <person name="Todd R.B."/>
            <person name="Tsang A."/>
            <person name="Unkles S.E."/>
            <person name="van de Wiele N."/>
            <person name="van Rossen-Uffink D."/>
            <person name="Oliveira J.V."/>
            <person name="Vesth T.C."/>
            <person name="Visser J."/>
            <person name="Yu J.-H."/>
            <person name="Zhou M."/>
            <person name="Andersen M.R."/>
            <person name="Archer D.B."/>
            <person name="Baker S.E."/>
            <person name="Benoit I."/>
            <person name="Brakhage A.A."/>
            <person name="Braus G.H."/>
            <person name="Fischer R."/>
            <person name="Frisvad J.C."/>
            <person name="Goldman G.H."/>
            <person name="Houbraken J."/>
            <person name="Oakley B."/>
            <person name="Pocsi I."/>
            <person name="Scazzocchio C."/>
            <person name="Seiboth B."/>
            <person name="vanKuyk P.A."/>
            <person name="Wortman J."/>
            <person name="Dyer P.S."/>
            <person name="Grigoriev I.V."/>
        </authorList>
    </citation>
    <scope>NUCLEOTIDE SEQUENCE [LARGE SCALE GENOMIC DNA]</scope>
    <source>
        <strain evidence="13">CBS 593.65</strain>
    </source>
</reference>
<evidence type="ECO:0000256" key="2">
    <source>
        <dbReference type="ARBA" id="ARBA00006175"/>
    </source>
</evidence>
<dbReference type="InterPro" id="IPR002293">
    <property type="entry name" value="AA/rel_permease1"/>
</dbReference>
<dbReference type="VEuPathDB" id="FungiDB:ASPSYDRAFT_34552"/>
<evidence type="ECO:0000313" key="13">
    <source>
        <dbReference type="Proteomes" id="UP000184356"/>
    </source>
</evidence>
<evidence type="ECO:0000256" key="9">
    <source>
        <dbReference type="ARBA" id="ARBA00034651"/>
    </source>
</evidence>
<dbReference type="GO" id="GO:0015267">
    <property type="term" value="F:channel activity"/>
    <property type="evidence" value="ECO:0007669"/>
    <property type="project" value="InterPro"/>
</dbReference>
<feature type="compositionally biased region" description="Polar residues" evidence="10">
    <location>
        <begin position="308"/>
        <end position="318"/>
    </location>
</feature>
<sequence length="957" mass="103380">MRMPRVFGRQGEPPVVRPNGNQLPMLHLADTVRNNFIATAGEFVGTYLFLFFSFAGTQVANTPKPVDGAPPNTPALLYSSLAFGFSLTVNVWAFYRVTGGLFNPAVTLALCLVGGMPVVRGLFVFAAQLIGGIAAAGVVSALFPGDLNVATRLGGGASISQGLFIEMFLTAQLVFVIIMLAVVKHKSTFLAPVAIGLAFFVTEMIGDYYTGGSLNPARSLGPDVINRSFPGYHWIYWIGPLLGSLLACGFYYFLRLFSYESVNPGQDFNEWEAKMGPGSWDSMQGRTYSDTTTLNRGVSPRGERNIHNGVSSDNNHTTPPNPQPALGAEQILPLSSLSHADRWFDRCADPIPTGPAPGLAGMRVRRMNEVISSMTRTRIRSSSLPILFPFRPLSDHLALQYRATRRRLQMGEMHSATPVAAPDLGDAHDQELLAKMGYKQELRRQYSTVQIFAVAFSIMGLVPSIASTIAFSLPAGPAGMIWGWFTASILIFFVGLAMADMASAMPTAGGLYWWTHYFAGQKWKNPLSFLVGYSNTLGLIGGICSVDYTLSLLILACISIARDGTWSASNGTIYGLYAGLILVHGTCTILASNIMPRIQTLCIYINVAIVIATVVALPAGKVARGGTLNSAHYVFTHVDNLSNWPIGWNFVLAFLSPIWAIGFFDSCVHMSEEAMHAARAVPRGILFSAGSACVLGFLILSVIAAVMDPNVNNTASTVFGQPMAQRQIYYDALGKRGALGFMAVLILIQFLIGLSLIIAASRQVFAFARDHALPFSPILRKITTYSIIQQQPINAILFLAGICIIFGLLALINSVAANALFSLFVASNYVAWGTPILCRLVWKSRFIPGEFYTGKAFSTGIACVAVSWLAFGLVLSMFPSVKDPGPADMNYTVVLNGFVWLASMLYYVVYARKVFSGPRSTIAEGEAPSSSGTDGPDGYEKEAEVDRAQGNAEKSDI</sequence>
<dbReference type="RefSeq" id="XP_040699452.1">
    <property type="nucleotide sequence ID" value="XM_040845258.1"/>
</dbReference>
<comment type="catalytic activity">
    <reaction evidence="9">
        <text>H2O(in) = H2O(out)</text>
        <dbReference type="Rhea" id="RHEA:29667"/>
        <dbReference type="ChEBI" id="CHEBI:15377"/>
    </reaction>
</comment>
<keyword evidence="7 11" id="KW-0472">Membrane</keyword>
<evidence type="ECO:0000313" key="12">
    <source>
        <dbReference type="EMBL" id="OJJ55646.1"/>
    </source>
</evidence>
<feature type="transmembrane region" description="Helical" evidence="11">
    <location>
        <begin position="854"/>
        <end position="878"/>
    </location>
</feature>
<evidence type="ECO:0000256" key="3">
    <source>
        <dbReference type="ARBA" id="ARBA00022448"/>
    </source>
</evidence>
<dbReference type="Gene3D" id="1.20.1740.10">
    <property type="entry name" value="Amino acid/polyamine transporter I"/>
    <property type="match status" value="1"/>
</dbReference>
<feature type="transmembrane region" description="Helical" evidence="11">
    <location>
        <begin position="479"/>
        <end position="499"/>
    </location>
</feature>
<feature type="transmembrane region" description="Helical" evidence="11">
    <location>
        <begin position="163"/>
        <end position="182"/>
    </location>
</feature>
<comment type="subcellular location">
    <subcellularLocation>
        <location evidence="1">Membrane</location>
        <topology evidence="1">Multi-pass membrane protein</topology>
    </subcellularLocation>
</comment>
<dbReference type="GO" id="GO:0016020">
    <property type="term" value="C:membrane"/>
    <property type="evidence" value="ECO:0007669"/>
    <property type="project" value="UniProtKB-SubCell"/>
</dbReference>
<keyword evidence="6 11" id="KW-1133">Transmembrane helix</keyword>
<dbReference type="Pfam" id="PF13520">
    <property type="entry name" value="AA_permease_2"/>
    <property type="match status" value="1"/>
</dbReference>
<dbReference type="GeneID" id="63761331"/>
<feature type="transmembrane region" description="Helical" evidence="11">
    <location>
        <begin position="449"/>
        <end position="473"/>
    </location>
</feature>
<evidence type="ECO:0008006" key="14">
    <source>
        <dbReference type="Google" id="ProtNLM"/>
    </source>
</evidence>
<evidence type="ECO:0000256" key="8">
    <source>
        <dbReference type="ARBA" id="ARBA00023180"/>
    </source>
</evidence>
<dbReference type="Pfam" id="PF00230">
    <property type="entry name" value="MIP"/>
    <property type="match status" value="1"/>
</dbReference>
<comment type="similarity">
    <text evidence="2">Belongs to the MIP/aquaporin (TC 1.A.8) family.</text>
</comment>
<organism evidence="12 13">
    <name type="scientific">Aspergillus sydowii CBS 593.65</name>
    <dbReference type="NCBI Taxonomy" id="1036612"/>
    <lineage>
        <taxon>Eukaryota</taxon>
        <taxon>Fungi</taxon>
        <taxon>Dikarya</taxon>
        <taxon>Ascomycota</taxon>
        <taxon>Pezizomycotina</taxon>
        <taxon>Eurotiomycetes</taxon>
        <taxon>Eurotiomycetidae</taxon>
        <taxon>Eurotiales</taxon>
        <taxon>Aspergillaceae</taxon>
        <taxon>Aspergillus</taxon>
        <taxon>Aspergillus subgen. Nidulantes</taxon>
    </lineage>
</organism>
<dbReference type="Proteomes" id="UP000184356">
    <property type="component" value="Unassembled WGS sequence"/>
</dbReference>
<dbReference type="SUPFAM" id="SSF81338">
    <property type="entry name" value="Aquaporin-like"/>
    <property type="match status" value="1"/>
</dbReference>